<dbReference type="PROSITE" id="PS50157">
    <property type="entry name" value="ZINC_FINGER_C2H2_2"/>
    <property type="match status" value="4"/>
</dbReference>
<dbReference type="FunFam" id="3.30.160.60:FF:000621">
    <property type="entry name" value="FLT3-interacting zinc finger 1"/>
    <property type="match status" value="1"/>
</dbReference>
<evidence type="ECO:0000256" key="9">
    <source>
        <dbReference type="ARBA" id="ARBA00023163"/>
    </source>
</evidence>
<name>A0A913Y7S9_EXADI</name>
<proteinExistence type="inferred from homology"/>
<dbReference type="GO" id="GO:0005634">
    <property type="term" value="C:nucleus"/>
    <property type="evidence" value="ECO:0007669"/>
    <property type="project" value="UniProtKB-SubCell"/>
</dbReference>
<dbReference type="OrthoDB" id="7734462at2759"/>
<feature type="compositionally biased region" description="Polar residues" evidence="12">
    <location>
        <begin position="174"/>
        <end position="183"/>
    </location>
</feature>
<evidence type="ECO:0000256" key="8">
    <source>
        <dbReference type="ARBA" id="ARBA00023125"/>
    </source>
</evidence>
<dbReference type="InterPro" id="IPR036236">
    <property type="entry name" value="Znf_C2H2_sf"/>
</dbReference>
<evidence type="ECO:0000313" key="15">
    <source>
        <dbReference type="Proteomes" id="UP000887567"/>
    </source>
</evidence>
<dbReference type="Pfam" id="PF00096">
    <property type="entry name" value="zf-C2H2"/>
    <property type="match status" value="3"/>
</dbReference>
<keyword evidence="6" id="KW-0862">Zinc</keyword>
<evidence type="ECO:0000256" key="5">
    <source>
        <dbReference type="ARBA" id="ARBA00022771"/>
    </source>
</evidence>
<feature type="compositionally biased region" description="Polar residues" evidence="12">
    <location>
        <begin position="92"/>
        <end position="110"/>
    </location>
</feature>
<keyword evidence="10" id="KW-0539">Nucleus</keyword>
<evidence type="ECO:0000256" key="7">
    <source>
        <dbReference type="ARBA" id="ARBA00023015"/>
    </source>
</evidence>
<organism evidence="14 15">
    <name type="scientific">Exaiptasia diaphana</name>
    <name type="common">Tropical sea anemone</name>
    <name type="synonym">Aiptasia pulchella</name>
    <dbReference type="NCBI Taxonomy" id="2652724"/>
    <lineage>
        <taxon>Eukaryota</taxon>
        <taxon>Metazoa</taxon>
        <taxon>Cnidaria</taxon>
        <taxon>Anthozoa</taxon>
        <taxon>Hexacorallia</taxon>
        <taxon>Actiniaria</taxon>
        <taxon>Aiptasiidae</taxon>
        <taxon>Exaiptasia</taxon>
    </lineage>
</organism>
<evidence type="ECO:0000256" key="3">
    <source>
        <dbReference type="ARBA" id="ARBA00022723"/>
    </source>
</evidence>
<evidence type="ECO:0000256" key="12">
    <source>
        <dbReference type="SAM" id="MobiDB-lite"/>
    </source>
</evidence>
<dbReference type="PROSITE" id="PS00028">
    <property type="entry name" value="ZINC_FINGER_C2H2_1"/>
    <property type="match status" value="2"/>
</dbReference>
<evidence type="ECO:0000259" key="13">
    <source>
        <dbReference type="PROSITE" id="PS50157"/>
    </source>
</evidence>
<dbReference type="GO" id="GO:0010468">
    <property type="term" value="P:regulation of gene expression"/>
    <property type="evidence" value="ECO:0007669"/>
    <property type="project" value="TreeGrafter"/>
</dbReference>
<keyword evidence="3" id="KW-0479">Metal-binding</keyword>
<dbReference type="PANTHER" id="PTHR16515:SF22">
    <property type="entry name" value="HISTONE-LYSINE N-METHYLTRANSFERASE PRDM6-RELATED"/>
    <property type="match status" value="1"/>
</dbReference>
<evidence type="ECO:0000313" key="14">
    <source>
        <dbReference type="EnsemblMetazoa" id="XP_020916075.1"/>
    </source>
</evidence>
<dbReference type="InterPro" id="IPR013087">
    <property type="entry name" value="Znf_C2H2_type"/>
</dbReference>
<sequence length="302" mass="33789">MGIPLEIRETEGIYQRAVDPTKKYDEVVVVVSSAQDNLGTYQTTQAPTLDEASSMPYKNLSKSIATECAIEDNNDNDAIRRSRPQEIASASDARSNQTTARRLSEPSTSDLLLRRQKSLPSRSSTGLWSRQSLEEQQGFQTRTDGNPQILSGQTNLEVPSSVQSRKRPKHSENVRGTTETRVASPTESNAFKCGQCGKTFPQRSVLQIHVCPKQPYKPYHCGHCNRLFDDPNELRNHAMIHTNEKPFKCGYCSRSFSGATTLNNHIRTHTGEKPFECRLCGKTFSQASQLSRHEKIPGDCIE</sequence>
<evidence type="ECO:0000256" key="2">
    <source>
        <dbReference type="ARBA" id="ARBA00006991"/>
    </source>
</evidence>
<dbReference type="Gene3D" id="3.30.160.60">
    <property type="entry name" value="Classic Zinc Finger"/>
    <property type="match status" value="4"/>
</dbReference>
<keyword evidence="7" id="KW-0805">Transcription regulation</keyword>
<dbReference type="EnsemblMetazoa" id="XM_021060416.2">
    <property type="protein sequence ID" value="XP_020916075.1"/>
    <property type="gene ID" value="LOC110253500"/>
</dbReference>
<feature type="domain" description="C2H2-type" evidence="13">
    <location>
        <begin position="191"/>
        <end position="218"/>
    </location>
</feature>
<dbReference type="InterPro" id="IPR050331">
    <property type="entry name" value="Zinc_finger"/>
</dbReference>
<dbReference type="KEGG" id="epa:110253500"/>
<feature type="compositionally biased region" description="Polar residues" evidence="12">
    <location>
        <begin position="118"/>
        <end position="163"/>
    </location>
</feature>
<evidence type="ECO:0000256" key="1">
    <source>
        <dbReference type="ARBA" id="ARBA00004123"/>
    </source>
</evidence>
<dbReference type="FunFam" id="3.30.160.60:FF:001174">
    <property type="entry name" value="zinc finger protein 527 isoform X1"/>
    <property type="match status" value="1"/>
</dbReference>
<keyword evidence="8" id="KW-0238">DNA-binding</keyword>
<keyword evidence="15" id="KW-1185">Reference proteome</keyword>
<accession>A0A913Y7S9</accession>
<dbReference type="SMART" id="SM00355">
    <property type="entry name" value="ZnF_C2H2"/>
    <property type="match status" value="4"/>
</dbReference>
<protein>
    <recommendedName>
        <fullName evidence="13">C2H2-type domain-containing protein</fullName>
    </recommendedName>
</protein>
<dbReference type="GeneID" id="110253500"/>
<dbReference type="PANTHER" id="PTHR16515">
    <property type="entry name" value="PR DOMAIN ZINC FINGER PROTEIN"/>
    <property type="match status" value="1"/>
</dbReference>
<evidence type="ECO:0000256" key="6">
    <source>
        <dbReference type="ARBA" id="ARBA00022833"/>
    </source>
</evidence>
<dbReference type="RefSeq" id="XP_020916075.1">
    <property type="nucleotide sequence ID" value="XM_021060416.2"/>
</dbReference>
<dbReference type="GO" id="GO:0003677">
    <property type="term" value="F:DNA binding"/>
    <property type="evidence" value="ECO:0007669"/>
    <property type="project" value="UniProtKB-KW"/>
</dbReference>
<evidence type="ECO:0000256" key="11">
    <source>
        <dbReference type="PROSITE-ProRule" id="PRU00042"/>
    </source>
</evidence>
<dbReference type="AlphaFoldDB" id="A0A913Y7S9"/>
<evidence type="ECO:0000256" key="10">
    <source>
        <dbReference type="ARBA" id="ARBA00023242"/>
    </source>
</evidence>
<dbReference type="OMA" id="ECAIEDN"/>
<reference evidence="14" key="1">
    <citation type="submission" date="2022-11" db="UniProtKB">
        <authorList>
            <consortium name="EnsemblMetazoa"/>
        </authorList>
    </citation>
    <scope>IDENTIFICATION</scope>
</reference>
<keyword evidence="5 11" id="KW-0863">Zinc-finger</keyword>
<comment type="subcellular location">
    <subcellularLocation>
        <location evidence="1">Nucleus</location>
    </subcellularLocation>
</comment>
<comment type="similarity">
    <text evidence="2">Belongs to the krueppel C2H2-type zinc-finger protein family.</text>
</comment>
<feature type="domain" description="C2H2-type" evidence="13">
    <location>
        <begin position="247"/>
        <end position="274"/>
    </location>
</feature>
<feature type="domain" description="C2H2-type" evidence="13">
    <location>
        <begin position="275"/>
        <end position="296"/>
    </location>
</feature>
<evidence type="ECO:0000256" key="4">
    <source>
        <dbReference type="ARBA" id="ARBA00022737"/>
    </source>
</evidence>
<keyword evidence="9" id="KW-0804">Transcription</keyword>
<dbReference type="GO" id="GO:0008270">
    <property type="term" value="F:zinc ion binding"/>
    <property type="evidence" value="ECO:0007669"/>
    <property type="project" value="UniProtKB-KW"/>
</dbReference>
<dbReference type="Proteomes" id="UP000887567">
    <property type="component" value="Unplaced"/>
</dbReference>
<keyword evidence="4" id="KW-0677">Repeat</keyword>
<dbReference type="SUPFAM" id="SSF57667">
    <property type="entry name" value="beta-beta-alpha zinc fingers"/>
    <property type="match status" value="2"/>
</dbReference>
<feature type="domain" description="C2H2-type" evidence="13">
    <location>
        <begin position="219"/>
        <end position="246"/>
    </location>
</feature>
<feature type="region of interest" description="Disordered" evidence="12">
    <location>
        <begin position="75"/>
        <end position="183"/>
    </location>
</feature>